<keyword evidence="4" id="KW-1185">Reference proteome</keyword>
<dbReference type="Pfam" id="PF13333">
    <property type="entry name" value="rve_2"/>
    <property type="match status" value="1"/>
</dbReference>
<organism evidence="3 4">
    <name type="scientific">Listeria immobilis</name>
    <dbReference type="NCBI Taxonomy" id="2713502"/>
    <lineage>
        <taxon>Bacteria</taxon>
        <taxon>Bacillati</taxon>
        <taxon>Bacillota</taxon>
        <taxon>Bacilli</taxon>
        <taxon>Bacillales</taxon>
        <taxon>Listeriaceae</taxon>
        <taxon>Listeria</taxon>
    </lineage>
</organism>
<dbReference type="SUPFAM" id="SSF53098">
    <property type="entry name" value="Ribonuclease H-like"/>
    <property type="match status" value="1"/>
</dbReference>
<dbReference type="InterPro" id="IPR050900">
    <property type="entry name" value="Transposase_IS3/IS150/IS904"/>
</dbReference>
<proteinExistence type="predicted"/>
<dbReference type="EMBL" id="JAASUB010000002">
    <property type="protein sequence ID" value="MBC1508761.1"/>
    <property type="molecule type" value="Genomic_DNA"/>
</dbReference>
<reference evidence="3 4" key="1">
    <citation type="submission" date="2020-03" db="EMBL/GenBank/DDBJ databases">
        <title>Soil Listeria distribution.</title>
        <authorList>
            <person name="Liao J."/>
            <person name="Wiedmann M."/>
        </authorList>
    </citation>
    <scope>NUCLEOTIDE SEQUENCE [LARGE SCALE GENOMIC DNA]</scope>
    <source>
        <strain evidence="3 4">FSL L7-1515</strain>
    </source>
</reference>
<dbReference type="Pfam" id="PF13276">
    <property type="entry name" value="HTH_21"/>
    <property type="match status" value="1"/>
</dbReference>
<evidence type="ECO:0000256" key="1">
    <source>
        <dbReference type="ARBA" id="ARBA00002286"/>
    </source>
</evidence>
<dbReference type="PROSITE" id="PS50994">
    <property type="entry name" value="INTEGRASE"/>
    <property type="match status" value="1"/>
</dbReference>
<dbReference type="Gene3D" id="3.30.420.10">
    <property type="entry name" value="Ribonuclease H-like superfamily/Ribonuclease H"/>
    <property type="match status" value="1"/>
</dbReference>
<dbReference type="InterPro" id="IPR001584">
    <property type="entry name" value="Integrase_cat-core"/>
</dbReference>
<comment type="caution">
    <text evidence="3">The sequence shown here is derived from an EMBL/GenBank/DDBJ whole genome shotgun (WGS) entry which is preliminary data.</text>
</comment>
<dbReference type="InterPro" id="IPR048020">
    <property type="entry name" value="Transpos_IS3"/>
</dbReference>
<evidence type="ECO:0000259" key="2">
    <source>
        <dbReference type="PROSITE" id="PS50994"/>
    </source>
</evidence>
<accession>A0ABR6ST89</accession>
<sequence length="317" mass="37402">MVGFRRIKTDKKRTRIIKKVFFSGKMVMRKNIVLFMKQHAQEFSITQLTRLFGISRSYYYRHRYKEIDTLSDVELRIQELVTKNHFLYGYRKIHALIKKEIPIGINKVAKIMRNRGWNCQAKKKKFRKPGTIYKTFENVIAKNWQAEKPRQKLTTDITYLPFGKSMLYLSTIMDTYNSEIVAYKISNHPNAQLAVDTLNQIKTLPKGAILHSDQGATYTSKEFFQVAKQKNIIRSMSRKGTPSDNAPIESFHSSLKSETFYLHKEPIGSNNIVIDIVENYIYFWNNQRILVKLGYLSPIDYRKKWLIELLFLYCVKK</sequence>
<evidence type="ECO:0000313" key="4">
    <source>
        <dbReference type="Proteomes" id="UP000587800"/>
    </source>
</evidence>
<evidence type="ECO:0000313" key="3">
    <source>
        <dbReference type="EMBL" id="MBC1508761.1"/>
    </source>
</evidence>
<comment type="function">
    <text evidence="1">Involved in the transposition of the insertion sequence.</text>
</comment>
<dbReference type="InterPro" id="IPR036397">
    <property type="entry name" value="RNaseH_sf"/>
</dbReference>
<protein>
    <submittedName>
        <fullName evidence="3">IS3 family transposase</fullName>
    </submittedName>
</protein>
<dbReference type="PANTHER" id="PTHR46889:SF4">
    <property type="entry name" value="TRANSPOSASE INSO FOR INSERTION SEQUENCE ELEMENT IS911B-RELATED"/>
    <property type="match status" value="1"/>
</dbReference>
<dbReference type="PANTHER" id="PTHR46889">
    <property type="entry name" value="TRANSPOSASE INSF FOR INSERTION SEQUENCE IS3B-RELATED"/>
    <property type="match status" value="1"/>
</dbReference>
<name>A0ABR6ST89_9LIST</name>
<dbReference type="InterPro" id="IPR025948">
    <property type="entry name" value="HTH-like_dom"/>
</dbReference>
<gene>
    <name evidence="3" type="ORF">HCJ59_02400</name>
</gene>
<dbReference type="NCBIfam" id="NF033516">
    <property type="entry name" value="transpos_IS3"/>
    <property type="match status" value="1"/>
</dbReference>
<feature type="domain" description="Integrase catalytic" evidence="2">
    <location>
        <begin position="145"/>
        <end position="306"/>
    </location>
</feature>
<dbReference type="Proteomes" id="UP000587800">
    <property type="component" value="Unassembled WGS sequence"/>
</dbReference>
<dbReference type="InterPro" id="IPR012337">
    <property type="entry name" value="RNaseH-like_sf"/>
</dbReference>
<dbReference type="Pfam" id="PF00665">
    <property type="entry name" value="rve"/>
    <property type="match status" value="1"/>
</dbReference>